<keyword evidence="1" id="KW-0732">Signal</keyword>
<comment type="caution">
    <text evidence="2">The sequence shown here is derived from an EMBL/GenBank/DDBJ whole genome shotgun (WGS) entry which is preliminary data.</text>
</comment>
<accession>A0AAD4SFT1</accession>
<protein>
    <recommendedName>
        <fullName evidence="4">Wall-associated receptor kinase galacturonan-binding domain-containing protein</fullName>
    </recommendedName>
</protein>
<evidence type="ECO:0000256" key="1">
    <source>
        <dbReference type="SAM" id="SignalP"/>
    </source>
</evidence>
<dbReference type="Proteomes" id="UP001202328">
    <property type="component" value="Unassembled WGS sequence"/>
</dbReference>
<gene>
    <name evidence="2" type="ORF">MKW98_032203</name>
</gene>
<feature type="chain" id="PRO_5042216955" description="Wall-associated receptor kinase galacturonan-binding domain-containing protein" evidence="1">
    <location>
        <begin position="25"/>
        <end position="219"/>
    </location>
</feature>
<reference evidence="2" key="1">
    <citation type="submission" date="2022-04" db="EMBL/GenBank/DDBJ databases">
        <title>A functionally conserved STORR gene fusion in Papaver species that diverged 16.8 million years ago.</title>
        <authorList>
            <person name="Catania T."/>
        </authorList>
    </citation>
    <scope>NUCLEOTIDE SEQUENCE</scope>
    <source>
        <strain evidence="2">S-188037</strain>
    </source>
</reference>
<dbReference type="EMBL" id="JAJJMB010011222">
    <property type="protein sequence ID" value="KAI3903549.1"/>
    <property type="molecule type" value="Genomic_DNA"/>
</dbReference>
<evidence type="ECO:0000313" key="3">
    <source>
        <dbReference type="Proteomes" id="UP001202328"/>
    </source>
</evidence>
<sequence>MMLKIFSQLILFCWVVLLLFPALAAVLIQTKPGCLAKCGNLEVPYPFGIDITIGGSSGNQSGLNCSIGGFGKGYSLRCDASFDPPKPFLGMGIGEVLSISKSEIRMKNQPAGHFCYNKSDVAPDVKLDQFLHINVISTPHTISHTKNKLFGTGTIMVGYVVGSNISNDADGYTSQCSSFCNSKENVTEGSCNGSGCCELSLPKKLNFFKALVDSYENHT</sequence>
<dbReference type="PANTHER" id="PTHR33491">
    <property type="entry name" value="OSJNBA0016N04.9 PROTEIN"/>
    <property type="match status" value="1"/>
</dbReference>
<evidence type="ECO:0008006" key="4">
    <source>
        <dbReference type="Google" id="ProtNLM"/>
    </source>
</evidence>
<dbReference type="AlphaFoldDB" id="A0AAD4SFT1"/>
<organism evidence="2 3">
    <name type="scientific">Papaver atlanticum</name>
    <dbReference type="NCBI Taxonomy" id="357466"/>
    <lineage>
        <taxon>Eukaryota</taxon>
        <taxon>Viridiplantae</taxon>
        <taxon>Streptophyta</taxon>
        <taxon>Embryophyta</taxon>
        <taxon>Tracheophyta</taxon>
        <taxon>Spermatophyta</taxon>
        <taxon>Magnoliopsida</taxon>
        <taxon>Ranunculales</taxon>
        <taxon>Papaveraceae</taxon>
        <taxon>Papaveroideae</taxon>
        <taxon>Papaver</taxon>
    </lineage>
</organism>
<evidence type="ECO:0000313" key="2">
    <source>
        <dbReference type="EMBL" id="KAI3903549.1"/>
    </source>
</evidence>
<feature type="signal peptide" evidence="1">
    <location>
        <begin position="1"/>
        <end position="24"/>
    </location>
</feature>
<proteinExistence type="predicted"/>
<name>A0AAD4SFT1_9MAGN</name>
<keyword evidence="3" id="KW-1185">Reference proteome</keyword>